<dbReference type="GO" id="GO:0007168">
    <property type="term" value="P:receptor guanylyl cyclase signaling pathway"/>
    <property type="evidence" value="ECO:0007669"/>
    <property type="project" value="TreeGrafter"/>
</dbReference>
<dbReference type="SMART" id="SM00044">
    <property type="entry name" value="CYCc"/>
    <property type="match status" value="1"/>
</dbReference>
<dbReference type="EMBL" id="MTYJ01000340">
    <property type="protein sequence ID" value="OWA53708.1"/>
    <property type="molecule type" value="Genomic_DNA"/>
</dbReference>
<keyword evidence="4" id="KW-1133">Transmembrane helix</keyword>
<keyword evidence="6" id="KW-0325">Glycoprotein</keyword>
<dbReference type="InterPro" id="IPR050401">
    <property type="entry name" value="Cyclic_nucleotide_synthase"/>
</dbReference>
<evidence type="ECO:0000256" key="4">
    <source>
        <dbReference type="ARBA" id="ARBA00022989"/>
    </source>
</evidence>
<evidence type="ECO:0000256" key="6">
    <source>
        <dbReference type="ARBA" id="ARBA00023180"/>
    </source>
</evidence>
<gene>
    <name evidence="10" type="ORF">BV898_18130</name>
</gene>
<sequence>MIVIRCNAPVRQRGLPVQCASAAAGSAGAMRQCGSAVCRCNAPVRQCGLPVQCASAPVRSAGAMRQCGSPVCRCSALLRCMFYNVLFSMKVTSGLPVRNGNRHATEIASMSIQLVKGIRLFKVPDHPDIVIQVRIGLNSGSCVAGIVGLKMPRYCLFGDTVNVASRMESTGEAMKIQISQQTKDLLMNVGGFRAIERGPVAVKGKGMLITYWLLGAD</sequence>
<organism evidence="10 11">
    <name type="scientific">Hypsibius exemplaris</name>
    <name type="common">Freshwater tardigrade</name>
    <dbReference type="NCBI Taxonomy" id="2072580"/>
    <lineage>
        <taxon>Eukaryota</taxon>
        <taxon>Metazoa</taxon>
        <taxon>Ecdysozoa</taxon>
        <taxon>Tardigrada</taxon>
        <taxon>Eutardigrada</taxon>
        <taxon>Parachela</taxon>
        <taxon>Hypsibioidea</taxon>
        <taxon>Hypsibiidae</taxon>
        <taxon>Hypsibius</taxon>
    </lineage>
</organism>
<dbReference type="Proteomes" id="UP000192578">
    <property type="component" value="Unassembled WGS sequence"/>
</dbReference>
<dbReference type="PANTHER" id="PTHR11920:SF501">
    <property type="entry name" value="GUANYLATE CYCLASE 32E"/>
    <property type="match status" value="1"/>
</dbReference>
<evidence type="ECO:0000256" key="1">
    <source>
        <dbReference type="ARBA" id="ARBA00004370"/>
    </source>
</evidence>
<evidence type="ECO:0000256" key="5">
    <source>
        <dbReference type="ARBA" id="ARBA00023136"/>
    </source>
</evidence>
<dbReference type="GO" id="GO:0004383">
    <property type="term" value="F:guanylate cyclase activity"/>
    <property type="evidence" value="ECO:0007669"/>
    <property type="project" value="TreeGrafter"/>
</dbReference>
<comment type="subcellular location">
    <subcellularLocation>
        <location evidence="1">Membrane</location>
    </subcellularLocation>
</comment>
<evidence type="ECO:0000256" key="7">
    <source>
        <dbReference type="ARBA" id="ARBA00023239"/>
    </source>
</evidence>
<dbReference type="InterPro" id="IPR018297">
    <property type="entry name" value="A/G_cyclase_CS"/>
</dbReference>
<keyword evidence="5" id="KW-0472">Membrane</keyword>
<dbReference type="InterPro" id="IPR029787">
    <property type="entry name" value="Nucleotide_cyclase"/>
</dbReference>
<dbReference type="InterPro" id="IPR001054">
    <property type="entry name" value="A/G_cyclase"/>
</dbReference>
<dbReference type="GO" id="GO:0000166">
    <property type="term" value="F:nucleotide binding"/>
    <property type="evidence" value="ECO:0007669"/>
    <property type="project" value="UniProtKB-KW"/>
</dbReference>
<dbReference type="GO" id="GO:0004016">
    <property type="term" value="F:adenylate cyclase activity"/>
    <property type="evidence" value="ECO:0007669"/>
    <property type="project" value="TreeGrafter"/>
</dbReference>
<dbReference type="OrthoDB" id="6353733at2759"/>
<name>A0A9X6NJG6_HYPEX</name>
<dbReference type="GO" id="GO:0005886">
    <property type="term" value="C:plasma membrane"/>
    <property type="evidence" value="ECO:0007669"/>
    <property type="project" value="TreeGrafter"/>
</dbReference>
<evidence type="ECO:0000256" key="2">
    <source>
        <dbReference type="ARBA" id="ARBA00022692"/>
    </source>
</evidence>
<keyword evidence="10" id="KW-0675">Receptor</keyword>
<dbReference type="GO" id="GO:0001653">
    <property type="term" value="F:peptide receptor activity"/>
    <property type="evidence" value="ECO:0007669"/>
    <property type="project" value="TreeGrafter"/>
</dbReference>
<proteinExistence type="inferred from homology"/>
<dbReference type="Pfam" id="PF00211">
    <property type="entry name" value="Guanylate_cyc"/>
    <property type="match status" value="1"/>
</dbReference>
<evidence type="ECO:0000259" key="9">
    <source>
        <dbReference type="PROSITE" id="PS50125"/>
    </source>
</evidence>
<dbReference type="CDD" id="cd07302">
    <property type="entry name" value="CHD"/>
    <property type="match status" value="1"/>
</dbReference>
<reference evidence="11" key="1">
    <citation type="submission" date="2017-01" db="EMBL/GenBank/DDBJ databases">
        <title>Comparative genomics of anhydrobiosis in the tardigrade Hypsibius dujardini.</title>
        <authorList>
            <person name="Yoshida Y."/>
            <person name="Koutsovoulos G."/>
            <person name="Laetsch D."/>
            <person name="Stevens L."/>
            <person name="Kumar S."/>
            <person name="Horikawa D."/>
            <person name="Ishino K."/>
            <person name="Komine S."/>
            <person name="Tomita M."/>
            <person name="Blaxter M."/>
            <person name="Arakawa K."/>
        </authorList>
    </citation>
    <scope>NUCLEOTIDE SEQUENCE [LARGE SCALE GENOMIC DNA]</scope>
    <source>
        <strain evidence="11">Z151</strain>
    </source>
</reference>
<dbReference type="Gene3D" id="3.30.70.1230">
    <property type="entry name" value="Nucleotide cyclase"/>
    <property type="match status" value="1"/>
</dbReference>
<keyword evidence="3" id="KW-0547">Nucleotide-binding</keyword>
<dbReference type="SUPFAM" id="SSF55073">
    <property type="entry name" value="Nucleotide cyclase"/>
    <property type="match status" value="1"/>
</dbReference>
<evidence type="ECO:0000256" key="3">
    <source>
        <dbReference type="ARBA" id="ARBA00022741"/>
    </source>
</evidence>
<evidence type="ECO:0000313" key="11">
    <source>
        <dbReference type="Proteomes" id="UP000192578"/>
    </source>
</evidence>
<keyword evidence="2" id="KW-0812">Transmembrane</keyword>
<dbReference type="PROSITE" id="PS00452">
    <property type="entry name" value="GUANYLATE_CYCLASE_1"/>
    <property type="match status" value="1"/>
</dbReference>
<dbReference type="PROSITE" id="PS50125">
    <property type="entry name" value="GUANYLATE_CYCLASE_2"/>
    <property type="match status" value="1"/>
</dbReference>
<comment type="caution">
    <text evidence="10">The sequence shown here is derived from an EMBL/GenBank/DDBJ whole genome shotgun (WGS) entry which is preliminary data.</text>
</comment>
<keyword evidence="11" id="KW-1185">Reference proteome</keyword>
<keyword evidence="7 8" id="KW-0456">Lyase</keyword>
<evidence type="ECO:0000256" key="8">
    <source>
        <dbReference type="RuleBase" id="RU000405"/>
    </source>
</evidence>
<dbReference type="AlphaFoldDB" id="A0A9X6NJG6"/>
<feature type="domain" description="Guanylate cyclase" evidence="9">
    <location>
        <begin position="91"/>
        <end position="168"/>
    </location>
</feature>
<dbReference type="PANTHER" id="PTHR11920">
    <property type="entry name" value="GUANYLYL CYCLASE"/>
    <property type="match status" value="1"/>
</dbReference>
<comment type="similarity">
    <text evidence="8">Belongs to the adenylyl cyclase class-4/guanylyl cyclase family.</text>
</comment>
<dbReference type="GO" id="GO:0035556">
    <property type="term" value="P:intracellular signal transduction"/>
    <property type="evidence" value="ECO:0007669"/>
    <property type="project" value="InterPro"/>
</dbReference>
<protein>
    <submittedName>
        <fullName evidence="10">Speract receptor</fullName>
    </submittedName>
</protein>
<evidence type="ECO:0000313" key="10">
    <source>
        <dbReference type="EMBL" id="OWA53708.1"/>
    </source>
</evidence>
<accession>A0A9X6NJG6</accession>